<evidence type="ECO:0000313" key="2">
    <source>
        <dbReference type="EMBL" id="RSM37638.1"/>
    </source>
</evidence>
<dbReference type="EMBL" id="QHHU01000067">
    <property type="protein sequence ID" value="RSM37638.1"/>
    <property type="molecule type" value="Genomic_DNA"/>
</dbReference>
<accession>A0A428W3I5</accession>
<dbReference type="RefSeq" id="WP_020639457.1">
    <property type="nucleotide sequence ID" value="NZ_QHHU01000067.1"/>
</dbReference>
<protein>
    <submittedName>
        <fullName evidence="2">Uncharacterized protein</fullName>
    </submittedName>
</protein>
<organism evidence="2 3">
    <name type="scientific">Amycolatopsis balhimycina DSM 5908</name>
    <dbReference type="NCBI Taxonomy" id="1081091"/>
    <lineage>
        <taxon>Bacteria</taxon>
        <taxon>Bacillati</taxon>
        <taxon>Actinomycetota</taxon>
        <taxon>Actinomycetes</taxon>
        <taxon>Pseudonocardiales</taxon>
        <taxon>Pseudonocardiaceae</taxon>
        <taxon>Amycolatopsis</taxon>
    </lineage>
</organism>
<dbReference type="OrthoDB" id="3636466at2"/>
<feature type="signal peptide" evidence="1">
    <location>
        <begin position="1"/>
        <end position="28"/>
    </location>
</feature>
<reference evidence="2 3" key="1">
    <citation type="submission" date="2018-05" db="EMBL/GenBank/DDBJ databases">
        <title>Evolution of GPA BGCs.</title>
        <authorList>
            <person name="Waglechner N."/>
            <person name="Wright G.D."/>
        </authorList>
    </citation>
    <scope>NUCLEOTIDE SEQUENCE [LARGE SCALE GENOMIC DNA]</scope>
    <source>
        <strain evidence="2 3">DSM 5908</strain>
    </source>
</reference>
<keyword evidence="1" id="KW-0732">Signal</keyword>
<proteinExistence type="predicted"/>
<sequence>MGRIVKGALAVAAVTAGLAVGVPSTASATQEFVTPMYGMSCSTGVSGSLGSYWGSATCTTPAFAKWKVRVSCSFGFTTDSVYIITDWTDGAKTLYPPSSCYWGVNSVQVVESA</sequence>
<dbReference type="AlphaFoldDB" id="A0A428W3I5"/>
<evidence type="ECO:0000313" key="3">
    <source>
        <dbReference type="Proteomes" id="UP000286716"/>
    </source>
</evidence>
<evidence type="ECO:0000256" key="1">
    <source>
        <dbReference type="SAM" id="SignalP"/>
    </source>
</evidence>
<keyword evidence="3" id="KW-1185">Reference proteome</keyword>
<comment type="caution">
    <text evidence="2">The sequence shown here is derived from an EMBL/GenBank/DDBJ whole genome shotgun (WGS) entry which is preliminary data.</text>
</comment>
<name>A0A428W3I5_AMYBA</name>
<gene>
    <name evidence="2" type="ORF">DMA12_35995</name>
</gene>
<dbReference type="Proteomes" id="UP000286716">
    <property type="component" value="Unassembled WGS sequence"/>
</dbReference>
<feature type="chain" id="PRO_5019556924" evidence="1">
    <location>
        <begin position="29"/>
        <end position="113"/>
    </location>
</feature>